<evidence type="ECO:0000256" key="4">
    <source>
        <dbReference type="ARBA" id="ARBA00023015"/>
    </source>
</evidence>
<feature type="domain" description="Paired" evidence="9">
    <location>
        <begin position="5"/>
        <end position="134"/>
    </location>
</feature>
<dbReference type="InterPro" id="IPR009057">
    <property type="entry name" value="Homeodomain-like_sf"/>
</dbReference>
<dbReference type="GO" id="GO:0005634">
    <property type="term" value="C:nucleus"/>
    <property type="evidence" value="ECO:0007669"/>
    <property type="project" value="UniProtKB-SubCell"/>
</dbReference>
<dbReference type="InterPro" id="IPR001523">
    <property type="entry name" value="Paired_dom"/>
</dbReference>
<feature type="compositionally biased region" description="Basic and acidic residues" evidence="8">
    <location>
        <begin position="429"/>
        <end position="454"/>
    </location>
</feature>
<dbReference type="PROSITE" id="PS51057">
    <property type="entry name" value="PAIRED_2"/>
    <property type="match status" value="1"/>
</dbReference>
<feature type="compositionally biased region" description="Basic and acidic residues" evidence="8">
    <location>
        <begin position="483"/>
        <end position="494"/>
    </location>
</feature>
<evidence type="ECO:0000313" key="10">
    <source>
        <dbReference type="EMBL" id="KAK3800841.1"/>
    </source>
</evidence>
<accession>A0AAE1B8K5</accession>
<keyword evidence="4" id="KW-0805">Transcription regulation</keyword>
<dbReference type="SMART" id="SM00351">
    <property type="entry name" value="PAX"/>
    <property type="match status" value="1"/>
</dbReference>
<dbReference type="EMBL" id="JAWDGP010000410">
    <property type="protein sequence ID" value="KAK3800841.1"/>
    <property type="molecule type" value="Genomic_DNA"/>
</dbReference>
<protein>
    <recommendedName>
        <fullName evidence="9">Paired domain-containing protein</fullName>
    </recommendedName>
</protein>
<evidence type="ECO:0000259" key="9">
    <source>
        <dbReference type="PROSITE" id="PS51057"/>
    </source>
</evidence>
<gene>
    <name evidence="10" type="ORF">RRG08_008596</name>
</gene>
<dbReference type="FunFam" id="1.10.10.10:FF:000003">
    <property type="entry name" value="Paired box protein Pax-6"/>
    <property type="match status" value="1"/>
</dbReference>
<feature type="compositionally biased region" description="Polar residues" evidence="8">
    <location>
        <begin position="557"/>
        <end position="568"/>
    </location>
</feature>
<evidence type="ECO:0000256" key="8">
    <source>
        <dbReference type="SAM" id="MobiDB-lite"/>
    </source>
</evidence>
<dbReference type="InterPro" id="IPR043565">
    <property type="entry name" value="PAX_fam"/>
</dbReference>
<dbReference type="PRINTS" id="PR00027">
    <property type="entry name" value="PAIREDBOX"/>
</dbReference>
<keyword evidence="11" id="KW-1185">Reference proteome</keyword>
<dbReference type="PANTHER" id="PTHR45636:SF43">
    <property type="entry name" value="PAIRED BOX POX-NEURO PROTEIN"/>
    <property type="match status" value="1"/>
</dbReference>
<dbReference type="Pfam" id="PF00292">
    <property type="entry name" value="PAX"/>
    <property type="match status" value="1"/>
</dbReference>
<feature type="region of interest" description="Disordered" evidence="8">
    <location>
        <begin position="355"/>
        <end position="374"/>
    </location>
</feature>
<keyword evidence="2" id="KW-0217">Developmental protein</keyword>
<keyword evidence="5" id="KW-0238">DNA-binding</keyword>
<name>A0AAE1B8K5_9GAST</name>
<dbReference type="InterPro" id="IPR036388">
    <property type="entry name" value="WH-like_DNA-bd_sf"/>
</dbReference>
<feature type="compositionally biased region" description="Basic and acidic residues" evidence="8">
    <location>
        <begin position="517"/>
        <end position="533"/>
    </location>
</feature>
<dbReference type="SUPFAM" id="SSF46689">
    <property type="entry name" value="Homeodomain-like"/>
    <property type="match status" value="1"/>
</dbReference>
<dbReference type="Gene3D" id="1.10.10.10">
    <property type="entry name" value="Winged helix-like DNA-binding domain superfamily/Winged helix DNA-binding domain"/>
    <property type="match status" value="2"/>
</dbReference>
<dbReference type="FunFam" id="1.10.10.10:FF:000013">
    <property type="entry name" value="Paired box 8 isoform 1"/>
    <property type="match status" value="1"/>
</dbReference>
<evidence type="ECO:0000256" key="1">
    <source>
        <dbReference type="ARBA" id="ARBA00004123"/>
    </source>
</evidence>
<keyword evidence="6" id="KW-0804">Transcription</keyword>
<dbReference type="GO" id="GO:0000981">
    <property type="term" value="F:DNA-binding transcription factor activity, RNA polymerase II-specific"/>
    <property type="evidence" value="ECO:0007669"/>
    <property type="project" value="TreeGrafter"/>
</dbReference>
<evidence type="ECO:0000313" key="11">
    <source>
        <dbReference type="Proteomes" id="UP001283361"/>
    </source>
</evidence>
<feature type="compositionally biased region" description="Basic residues" evidence="8">
    <location>
        <begin position="603"/>
        <end position="613"/>
    </location>
</feature>
<evidence type="ECO:0000256" key="3">
    <source>
        <dbReference type="ARBA" id="ARBA00022724"/>
    </source>
</evidence>
<dbReference type="PROSITE" id="PS00034">
    <property type="entry name" value="PAIRED_1"/>
    <property type="match status" value="1"/>
</dbReference>
<feature type="compositionally biased region" description="Basic and acidic residues" evidence="8">
    <location>
        <begin position="355"/>
        <end position="371"/>
    </location>
</feature>
<dbReference type="PANTHER" id="PTHR45636">
    <property type="entry name" value="PAIRED BOX PROTEIN PAX-6-RELATED-RELATED"/>
    <property type="match status" value="1"/>
</dbReference>
<dbReference type="CDD" id="cd00131">
    <property type="entry name" value="PAX"/>
    <property type="match status" value="1"/>
</dbReference>
<feature type="region of interest" description="Disordered" evidence="8">
    <location>
        <begin position="404"/>
        <end position="623"/>
    </location>
</feature>
<dbReference type="GO" id="GO:0000978">
    <property type="term" value="F:RNA polymerase II cis-regulatory region sequence-specific DNA binding"/>
    <property type="evidence" value="ECO:0007669"/>
    <property type="project" value="TreeGrafter"/>
</dbReference>
<dbReference type="AlphaFoldDB" id="A0AAE1B8K5"/>
<reference evidence="10" key="1">
    <citation type="journal article" date="2023" name="G3 (Bethesda)">
        <title>A reference genome for the long-term kleptoplast-retaining sea slug Elysia crispata morphotype clarki.</title>
        <authorList>
            <person name="Eastman K.E."/>
            <person name="Pendleton A.L."/>
            <person name="Shaikh M.A."/>
            <person name="Suttiyut T."/>
            <person name="Ogas R."/>
            <person name="Tomko P."/>
            <person name="Gavelis G."/>
            <person name="Widhalm J.R."/>
            <person name="Wisecaver J.H."/>
        </authorList>
    </citation>
    <scope>NUCLEOTIDE SEQUENCE</scope>
    <source>
        <strain evidence="10">ECLA1</strain>
    </source>
</reference>
<feature type="compositionally biased region" description="Polar residues" evidence="8">
    <location>
        <begin position="537"/>
        <end position="550"/>
    </location>
</feature>
<dbReference type="Proteomes" id="UP001283361">
    <property type="component" value="Unassembled WGS sequence"/>
</dbReference>
<sequence length="758" mass="83669">MPHTGQTGVNQLGGVFVNGRPLPEHVRHRIVELAQLGVRPCDISRQLLVSHGCVSKILTRFYETGSIKPGSIGGSKPKVRQVATPLVVKKILDLKQQNPSIFAWEIRDQLLAQRVCDDSTIPSVSSINRILRNASSSTSGGITDTGSLATAMMTVGGAPAGYDVMTRFTSGYHPAGPPMPFIPLSSYSSQAAHAPHAWYSQLPLPGLSYPRLVQPLEGDTSEGGNPSITMETNEARGMEPHRARDQARSWLRDGADCDEKSCRSCERERSKSDNCGCEECDAGSADFQTRLSRTDLGHDLEVVRGLKRATEKEGVHENKKRRLGRTVSPLRIEINDHESLPENLLAEKKSGDEYWSKADRKISSGKSKTDETATLSCGDAHHLHHGHDDPKGSNRQLNTSTAIRTPEYGDYASAEDGKYPNSTSSYSSTKEKQRLDIPRDCVRRQDPSHQEHGVQRTADNHIIITSKAQDEDSDVDVEDDIGDRDADKDCKSFTEYENPPPSTPKEEKRLYGQGTIDQEKNTLCKSDNDEHLHSPSCEDNPTSSPSSHNATPYYRRSVSSPSTANKLSLSAMDTEPQKSPVSPKHKNLQGPKLEYFRVNKQDKHQKRRHHQPTKHQEQESTVDRVATLFPPPPSAQLSGGFSDSPNRHLPLKPRPSPHPTLNPALGPAFNPYSFGLTNHSQFLESKLALMSNYNITIGRFPTLGLTPDPRLCMANPRFLPLMGQSVSATMDAGSSMISSLFPLQLKDHVPFFHQSQTN</sequence>
<comment type="subcellular location">
    <subcellularLocation>
        <location evidence="1">Nucleus</location>
    </subcellularLocation>
</comment>
<dbReference type="InterPro" id="IPR043182">
    <property type="entry name" value="PAIRED_DNA-bd_dom"/>
</dbReference>
<evidence type="ECO:0000256" key="7">
    <source>
        <dbReference type="ARBA" id="ARBA00023242"/>
    </source>
</evidence>
<organism evidence="10 11">
    <name type="scientific">Elysia crispata</name>
    <name type="common">lettuce slug</name>
    <dbReference type="NCBI Taxonomy" id="231223"/>
    <lineage>
        <taxon>Eukaryota</taxon>
        <taxon>Metazoa</taxon>
        <taxon>Spiralia</taxon>
        <taxon>Lophotrochozoa</taxon>
        <taxon>Mollusca</taxon>
        <taxon>Gastropoda</taxon>
        <taxon>Heterobranchia</taxon>
        <taxon>Euthyneura</taxon>
        <taxon>Panpulmonata</taxon>
        <taxon>Sacoglossa</taxon>
        <taxon>Placobranchoidea</taxon>
        <taxon>Plakobranchidae</taxon>
        <taxon>Elysia</taxon>
    </lineage>
</organism>
<keyword evidence="3" id="KW-0563">Paired box</keyword>
<evidence type="ECO:0000256" key="2">
    <source>
        <dbReference type="ARBA" id="ARBA00022473"/>
    </source>
</evidence>
<evidence type="ECO:0000256" key="6">
    <source>
        <dbReference type="ARBA" id="ARBA00023163"/>
    </source>
</evidence>
<feature type="compositionally biased region" description="Acidic residues" evidence="8">
    <location>
        <begin position="471"/>
        <end position="482"/>
    </location>
</feature>
<comment type="caution">
    <text evidence="10">The sequence shown here is derived from an EMBL/GenBank/DDBJ whole genome shotgun (WGS) entry which is preliminary data.</text>
</comment>
<evidence type="ECO:0000256" key="5">
    <source>
        <dbReference type="ARBA" id="ARBA00023125"/>
    </source>
</evidence>
<proteinExistence type="predicted"/>
<keyword evidence="7" id="KW-0539">Nucleus</keyword>